<dbReference type="EC" id="4.1.99.3" evidence="3"/>
<dbReference type="Gene3D" id="3.40.50.620">
    <property type="entry name" value="HUPs"/>
    <property type="match status" value="1"/>
</dbReference>
<protein>
    <submittedName>
        <fullName evidence="3">Deoxyribodipyrimidine photo-lyase</fullName>
        <ecNumber evidence="3">4.1.99.3</ecNumber>
    </submittedName>
</protein>
<keyword evidence="3" id="KW-0456">Lyase</keyword>
<comment type="cofactor">
    <cofactor evidence="1">
        <name>(6R)-5,10-methylene-5,6,7,8-tetrahydrofolate</name>
        <dbReference type="ChEBI" id="CHEBI:15636"/>
    </cofactor>
</comment>
<dbReference type="Proteomes" id="UP000319143">
    <property type="component" value="Unassembled WGS sequence"/>
</dbReference>
<dbReference type="PROSITE" id="PS51645">
    <property type="entry name" value="PHR_CRY_ALPHA_BETA"/>
    <property type="match status" value="1"/>
</dbReference>
<dbReference type="SUPFAM" id="SSF48173">
    <property type="entry name" value="Cryptochrome/photolyase FAD-binding domain"/>
    <property type="match status" value="1"/>
</dbReference>
<dbReference type="InterPro" id="IPR036134">
    <property type="entry name" value="Crypto/Photolyase_FAD-like_sf"/>
</dbReference>
<dbReference type="SUPFAM" id="SSF51905">
    <property type="entry name" value="FAD/NAD(P)-binding domain"/>
    <property type="match status" value="1"/>
</dbReference>
<name>A0A5C6D843_9BACT</name>
<evidence type="ECO:0000256" key="1">
    <source>
        <dbReference type="ARBA" id="ARBA00001932"/>
    </source>
</evidence>
<evidence type="ECO:0000313" key="4">
    <source>
        <dbReference type="Proteomes" id="UP000319143"/>
    </source>
</evidence>
<dbReference type="InterPro" id="IPR006050">
    <property type="entry name" value="DNA_photolyase_N"/>
</dbReference>
<dbReference type="InterPro" id="IPR052219">
    <property type="entry name" value="Photolyase_Class-2"/>
</dbReference>
<dbReference type="GO" id="GO:0003904">
    <property type="term" value="F:deoxyribodipyrimidine photo-lyase activity"/>
    <property type="evidence" value="ECO:0007669"/>
    <property type="project" value="UniProtKB-EC"/>
</dbReference>
<dbReference type="Gene3D" id="3.90.660.10">
    <property type="match status" value="1"/>
</dbReference>
<dbReference type="Gene3D" id="3.50.50.60">
    <property type="entry name" value="FAD/NAD(P)-binding domain"/>
    <property type="match status" value="1"/>
</dbReference>
<sequence>MQIDKLQESLPSALAERTRVLGRQHVNSEGDYVLYWMRTALRTDENPALNVAIEFANQLGLSLLVYHGLSERYPFASDRHHTFILQGARDVQRAFADSSICYVLHVERPGHRGPHLRTLAEQAAVVVTEDIPTEPLRSWTVGLSRVLRCDVVVVDTACVVPMRLVGRSYERAFEFRNATKGLYAERVSLDAKDSELRNGSKSSIDLPFDAVDLQDRDIASIVSQCEIDHSIGPVPDAVGGSVAANERWQNFKDNGLATYDRRRNDVLIDGASRMSPYLHYGMVAATRLAREAAANESKGAEKFLDELLIWRELAYVFCHYRRDHRRISAIPRWARDTLAKHETDPRQLMSWETMSRGRTGDSIWDSAQRSLLIHGELHNNVRMTWGKAILNWTPGASEALHRLIDLNHRYALDGRDPASYGGILWCLGQFDRPFTPEQPIFGTVRTRSTEQHAKRLDPIAYRRKVTRPLRDPMPKVAVIGAGMSGLMCARTLADHGCDVRVLEKSRGVAGRMSTRRAENNLSFDHGAQYFTARDERFKRYIQSWLDDGLIAPWNGRIVAVEKGVIKAEKSSDNRYVAVPGMNSIGKHLAANLNLQLATKVAVPIRSDDQWVLASVDGGELGQFDFVVVATPSGQAASLLAEVPELKEHARGTKMGGCWALMVAFERSLNLGFDGAFVHHSPLSWIARNNSKPQREGDRETWVVHAAAEWTEKHIDESADQVKPYLFDEFWGAVGRPRVEPIHLDVHRWRFAIPKEPHTDRCLFDDIRGIGACGDWCGGPRVEGAFLSGMAMAGRILGQINSSSFPCLGQTQQLELF</sequence>
<dbReference type="PANTHER" id="PTHR10211:SF0">
    <property type="entry name" value="DEOXYRIBODIPYRIMIDINE PHOTO-LYASE"/>
    <property type="match status" value="1"/>
</dbReference>
<proteinExistence type="predicted"/>
<dbReference type="SUPFAM" id="SSF52425">
    <property type="entry name" value="Cryptochrome/photolyase, N-terminal domain"/>
    <property type="match status" value="1"/>
</dbReference>
<evidence type="ECO:0000259" key="2">
    <source>
        <dbReference type="PROSITE" id="PS51645"/>
    </source>
</evidence>
<dbReference type="Gene3D" id="1.10.579.10">
    <property type="entry name" value="DNA Cyclobutane Dipyrimidine Photolyase, subunit A, domain 3"/>
    <property type="match status" value="1"/>
</dbReference>
<evidence type="ECO:0000313" key="3">
    <source>
        <dbReference type="EMBL" id="TWU32014.1"/>
    </source>
</evidence>
<dbReference type="AlphaFoldDB" id="A0A5C6D843"/>
<dbReference type="EMBL" id="SJPV01000014">
    <property type="protein sequence ID" value="TWU32014.1"/>
    <property type="molecule type" value="Genomic_DNA"/>
</dbReference>
<dbReference type="PANTHER" id="PTHR10211">
    <property type="entry name" value="DEOXYRIBODIPYRIMIDINE PHOTOLYASE"/>
    <property type="match status" value="1"/>
</dbReference>
<gene>
    <name evidence="3" type="primary">phr</name>
    <name evidence="3" type="ORF">Poly41_59020</name>
</gene>
<organism evidence="3 4">
    <name type="scientific">Novipirellula artificiosorum</name>
    <dbReference type="NCBI Taxonomy" id="2528016"/>
    <lineage>
        <taxon>Bacteria</taxon>
        <taxon>Pseudomonadati</taxon>
        <taxon>Planctomycetota</taxon>
        <taxon>Planctomycetia</taxon>
        <taxon>Pirellulales</taxon>
        <taxon>Pirellulaceae</taxon>
        <taxon>Novipirellula</taxon>
    </lineage>
</organism>
<accession>A0A5C6D843</accession>
<feature type="domain" description="Photolyase/cryptochrome alpha/beta" evidence="2">
    <location>
        <begin position="31"/>
        <end position="162"/>
    </location>
</feature>
<comment type="caution">
    <text evidence="3">The sequence shown here is derived from an EMBL/GenBank/DDBJ whole genome shotgun (WGS) entry which is preliminary data.</text>
</comment>
<dbReference type="InterPro" id="IPR002937">
    <property type="entry name" value="Amino_oxidase"/>
</dbReference>
<keyword evidence="4" id="KW-1185">Reference proteome</keyword>
<dbReference type="Pfam" id="PF00875">
    <property type="entry name" value="DNA_photolyase"/>
    <property type="match status" value="1"/>
</dbReference>
<dbReference type="Pfam" id="PF01593">
    <property type="entry name" value="Amino_oxidase"/>
    <property type="match status" value="1"/>
</dbReference>
<dbReference type="GO" id="GO:0016491">
    <property type="term" value="F:oxidoreductase activity"/>
    <property type="evidence" value="ECO:0007669"/>
    <property type="project" value="InterPro"/>
</dbReference>
<dbReference type="Pfam" id="PF13450">
    <property type="entry name" value="NAD_binding_8"/>
    <property type="match status" value="1"/>
</dbReference>
<dbReference type="InterPro" id="IPR036155">
    <property type="entry name" value="Crypto/Photolyase_N_sf"/>
</dbReference>
<dbReference type="InterPro" id="IPR036188">
    <property type="entry name" value="FAD/NAD-bd_sf"/>
</dbReference>
<dbReference type="Gene3D" id="1.25.40.80">
    <property type="match status" value="1"/>
</dbReference>
<reference evidence="3 4" key="1">
    <citation type="submission" date="2019-02" db="EMBL/GenBank/DDBJ databases">
        <title>Deep-cultivation of Planctomycetes and their phenomic and genomic characterization uncovers novel biology.</title>
        <authorList>
            <person name="Wiegand S."/>
            <person name="Jogler M."/>
            <person name="Boedeker C."/>
            <person name="Pinto D."/>
            <person name="Vollmers J."/>
            <person name="Rivas-Marin E."/>
            <person name="Kohn T."/>
            <person name="Peeters S.H."/>
            <person name="Heuer A."/>
            <person name="Rast P."/>
            <person name="Oberbeckmann S."/>
            <person name="Bunk B."/>
            <person name="Jeske O."/>
            <person name="Meyerdierks A."/>
            <person name="Storesund J.E."/>
            <person name="Kallscheuer N."/>
            <person name="Luecker S."/>
            <person name="Lage O.M."/>
            <person name="Pohl T."/>
            <person name="Merkel B.J."/>
            <person name="Hornburger P."/>
            <person name="Mueller R.-W."/>
            <person name="Bruemmer F."/>
            <person name="Labrenz M."/>
            <person name="Spormann A.M."/>
            <person name="Op Den Camp H."/>
            <person name="Overmann J."/>
            <person name="Amann R."/>
            <person name="Jetten M.S.M."/>
            <person name="Mascher T."/>
            <person name="Medema M.H."/>
            <person name="Devos D.P."/>
            <person name="Kaster A.-K."/>
            <person name="Ovreas L."/>
            <person name="Rohde M."/>
            <person name="Galperin M.Y."/>
            <person name="Jogler C."/>
        </authorList>
    </citation>
    <scope>NUCLEOTIDE SEQUENCE [LARGE SCALE GENOMIC DNA]</scope>
    <source>
        <strain evidence="3 4">Poly41</strain>
    </source>
</reference>
<dbReference type="GO" id="GO:0000719">
    <property type="term" value="P:photoreactive repair"/>
    <property type="evidence" value="ECO:0007669"/>
    <property type="project" value="TreeGrafter"/>
</dbReference>
<dbReference type="InterPro" id="IPR014729">
    <property type="entry name" value="Rossmann-like_a/b/a_fold"/>
</dbReference>